<feature type="transmembrane region" description="Helical" evidence="2">
    <location>
        <begin position="64"/>
        <end position="87"/>
    </location>
</feature>
<dbReference type="GO" id="GO:0009244">
    <property type="term" value="P:lipopolysaccharide core region biosynthetic process"/>
    <property type="evidence" value="ECO:0007669"/>
    <property type="project" value="TreeGrafter"/>
</dbReference>
<dbReference type="InterPro" id="IPR017850">
    <property type="entry name" value="Alkaline_phosphatase_core_sf"/>
</dbReference>
<gene>
    <name evidence="4" type="primary">ybiP_1</name>
    <name evidence="4" type="ORF">NCTC4101_01068</name>
</gene>
<dbReference type="EC" id="2.7.-.-" evidence="4"/>
<evidence type="ECO:0000313" key="4">
    <source>
        <dbReference type="EMBL" id="VGM95669.1"/>
    </source>
</evidence>
<evidence type="ECO:0000256" key="2">
    <source>
        <dbReference type="SAM" id="Phobius"/>
    </source>
</evidence>
<accession>A0A486XBC8</accession>
<dbReference type="AlphaFoldDB" id="A0A486XBC8"/>
<dbReference type="GO" id="GO:0005886">
    <property type="term" value="C:plasma membrane"/>
    <property type="evidence" value="ECO:0007669"/>
    <property type="project" value="UniProtKB-SubCell"/>
</dbReference>
<dbReference type="InterPro" id="IPR040423">
    <property type="entry name" value="PEA_transferase"/>
</dbReference>
<organism evidence="4">
    <name type="scientific">uncultured Avibacterium sp</name>
    <dbReference type="NCBI Taxonomy" id="1936169"/>
    <lineage>
        <taxon>Bacteria</taxon>
        <taxon>Pseudomonadati</taxon>
        <taxon>Pseudomonadota</taxon>
        <taxon>Gammaproteobacteria</taxon>
        <taxon>Pasteurellales</taxon>
        <taxon>Pasteurellaceae</taxon>
        <taxon>Avibacterium</taxon>
        <taxon>environmental samples</taxon>
    </lineage>
</organism>
<reference evidence="4" key="1">
    <citation type="submission" date="2019-03" db="EMBL/GenBank/DDBJ databases">
        <authorList>
            <consortium name="Pathogen Informatics"/>
        </authorList>
    </citation>
    <scope>NUCLEOTIDE SEQUENCE</scope>
    <source>
        <strain evidence="4">Unknown</strain>
    </source>
</reference>
<comment type="similarity">
    <text evidence="1">Belongs to the phosphoethanolamine transferase family.</text>
</comment>
<feature type="transmembrane region" description="Helical" evidence="2">
    <location>
        <begin position="39"/>
        <end position="57"/>
    </location>
</feature>
<dbReference type="Pfam" id="PF00884">
    <property type="entry name" value="Sulfatase"/>
    <property type="match status" value="1"/>
</dbReference>
<keyword evidence="2" id="KW-0472">Membrane</keyword>
<proteinExistence type="inferred from homology"/>
<protein>
    <submittedName>
        <fullName evidence="4">Phosphoethanolamine transferase ybiP</fullName>
        <ecNumber evidence="4">2.7.-.-</ecNumber>
    </submittedName>
</protein>
<dbReference type="EMBL" id="CAAHDN010000013">
    <property type="protein sequence ID" value="VGM95669.1"/>
    <property type="molecule type" value="Genomic_DNA"/>
</dbReference>
<feature type="transmembrane region" description="Helical" evidence="2">
    <location>
        <begin position="12"/>
        <end position="33"/>
    </location>
</feature>
<dbReference type="PANTHER" id="PTHR30443">
    <property type="entry name" value="INNER MEMBRANE PROTEIN"/>
    <property type="match status" value="1"/>
</dbReference>
<feature type="domain" description="Sulfatase N-terminal" evidence="3">
    <location>
        <begin position="203"/>
        <end position="306"/>
    </location>
</feature>
<name>A0A486XBC8_9PAST</name>
<feature type="transmembrane region" description="Helical" evidence="2">
    <location>
        <begin position="107"/>
        <end position="129"/>
    </location>
</feature>
<dbReference type="GO" id="GO:0016776">
    <property type="term" value="F:phosphotransferase activity, phosphate group as acceptor"/>
    <property type="evidence" value="ECO:0007669"/>
    <property type="project" value="TreeGrafter"/>
</dbReference>
<evidence type="ECO:0000256" key="1">
    <source>
        <dbReference type="ARBA" id="ARBA00038481"/>
    </source>
</evidence>
<keyword evidence="4" id="KW-0808">Transferase</keyword>
<dbReference type="InterPro" id="IPR000917">
    <property type="entry name" value="Sulfatase_N"/>
</dbReference>
<dbReference type="PANTHER" id="PTHR30443:SF4">
    <property type="entry name" value="PHOSPHOETHANOLAMINE TRANSFERASE OPGE-RELATED"/>
    <property type="match status" value="1"/>
</dbReference>
<keyword evidence="2" id="KW-1133">Transmembrane helix</keyword>
<keyword evidence="2" id="KW-0812">Transmembrane</keyword>
<evidence type="ECO:0000259" key="3">
    <source>
        <dbReference type="Pfam" id="PF00884"/>
    </source>
</evidence>
<sequence length="318" mass="35898">MRKKNKNVHFPLSSLIASAVCFALLYAISLFALQGSGYFPQPSWQQISLFMSFIIIFSSSKKLFYFIALPILFIYACYAPIGVNFGAPSYQYIASVFATDLQEGKEFFAQIPLLDYGYPLAILGGALLYRRLSQKFHLAFYKNKGLLALIFVNALWGNIPFQPLQESYLAGEKVVEELRLLNRFDVPSEWGESQLDSCSHYDDYILVIGESARKDYHHAYGYPVANTPFLSTAKGTLIDGLTAGGTNTIASLKLMFTKPNKQTWEGNYRLNFIDLIKSAGIKTYWLSNQGYLGQYDTPISAIANKSDEKIFFTRGRFH</sequence>
<dbReference type="Gene3D" id="3.40.720.10">
    <property type="entry name" value="Alkaline Phosphatase, subunit A"/>
    <property type="match status" value="1"/>
</dbReference>